<evidence type="ECO:0000313" key="2">
    <source>
        <dbReference type="EMBL" id="KAF5558255.1"/>
    </source>
</evidence>
<dbReference type="EMBL" id="JAAOAO010000188">
    <property type="protein sequence ID" value="KAF5558255.1"/>
    <property type="molecule type" value="Genomic_DNA"/>
</dbReference>
<gene>
    <name evidence="2" type="ORF">FNAPI_5126</name>
</gene>
<comment type="caution">
    <text evidence="2">The sequence shown here is derived from an EMBL/GenBank/DDBJ whole genome shotgun (WGS) entry which is preliminary data.</text>
</comment>
<evidence type="ECO:0000313" key="3">
    <source>
        <dbReference type="Proteomes" id="UP000574317"/>
    </source>
</evidence>
<keyword evidence="3" id="KW-1185">Reference proteome</keyword>
<reference evidence="2 3" key="1">
    <citation type="submission" date="2020-05" db="EMBL/GenBank/DDBJ databases">
        <title>Identification and distribution of gene clusters putatively required for synthesis of sphingolipid metabolism inhibitors in phylogenetically diverse species of the filamentous fungus Fusarium.</title>
        <authorList>
            <person name="Kim H.-S."/>
            <person name="Busman M."/>
            <person name="Brown D.W."/>
            <person name="Divon H."/>
            <person name="Uhlig S."/>
            <person name="Proctor R.H."/>
        </authorList>
    </citation>
    <scope>NUCLEOTIDE SEQUENCE [LARGE SCALE GENOMIC DNA]</scope>
    <source>
        <strain evidence="2 3">NRRL 25196</strain>
    </source>
</reference>
<feature type="compositionally biased region" description="Basic and acidic residues" evidence="1">
    <location>
        <begin position="234"/>
        <end position="244"/>
    </location>
</feature>
<proteinExistence type="predicted"/>
<dbReference type="Proteomes" id="UP000574317">
    <property type="component" value="Unassembled WGS sequence"/>
</dbReference>
<feature type="region of interest" description="Disordered" evidence="1">
    <location>
        <begin position="234"/>
        <end position="266"/>
    </location>
</feature>
<dbReference type="AlphaFoldDB" id="A0A8H5JMM1"/>
<protein>
    <submittedName>
        <fullName evidence="2">Uncharacterized protein</fullName>
    </submittedName>
</protein>
<name>A0A8H5JMM1_9HYPO</name>
<sequence>MFSAQNRGFQGSRAHVRRRNEFVDVDEGIVCAEGYIDLTGYSPKDTVQIKRANKVQSYQKARKNDPSIFNILPTEYWSRSNTRLIPLAPTIVKQHLRRRHGADSSSPVGQKGPRSLHKVEDNVREEGRIGSLDTIPPHILDDLKIRSDRRTSSTAQWHQIWVLLFGESKFTPNPLLNGLVKEITGMIRDIWSKEGGQLVSNYLHTRGIPLDSGQLLSLLPELLDKFEGRFEGKPVENDSDEQHAGIESPPLENAIGGTDVSHESSETPIQYPFPELGPLSLIPVTSLTSTACNSPQSTSGVQVPHDFASIGGAFESQANSSEYAGTDFSNTEQSLYMDILSPADDPCDITIEGPLSEMAEPRFHPDWHGLPNDYYFKFLEE</sequence>
<evidence type="ECO:0000256" key="1">
    <source>
        <dbReference type="SAM" id="MobiDB-lite"/>
    </source>
</evidence>
<feature type="region of interest" description="Disordered" evidence="1">
    <location>
        <begin position="96"/>
        <end position="117"/>
    </location>
</feature>
<organism evidence="2 3">
    <name type="scientific">Fusarium napiforme</name>
    <dbReference type="NCBI Taxonomy" id="42672"/>
    <lineage>
        <taxon>Eukaryota</taxon>
        <taxon>Fungi</taxon>
        <taxon>Dikarya</taxon>
        <taxon>Ascomycota</taxon>
        <taxon>Pezizomycotina</taxon>
        <taxon>Sordariomycetes</taxon>
        <taxon>Hypocreomycetidae</taxon>
        <taxon>Hypocreales</taxon>
        <taxon>Nectriaceae</taxon>
        <taxon>Fusarium</taxon>
        <taxon>Fusarium fujikuroi species complex</taxon>
    </lineage>
</organism>
<accession>A0A8H5JMM1</accession>